<reference evidence="2 3" key="1">
    <citation type="submission" date="2024-04" db="EMBL/GenBank/DDBJ databases">
        <title>Defined microbial consortia suppress multidrug-resistant proinflammatory Enterobacteriaceae via ecological control.</title>
        <authorList>
            <person name="Furuichi M."/>
            <person name="Kawaguchi T."/>
            <person name="Pust M."/>
            <person name="Yasuma K."/>
            <person name="Plichta D."/>
            <person name="Hasegawa N."/>
            <person name="Ohya T."/>
            <person name="Bhattarai S."/>
            <person name="Sasajima S."/>
            <person name="Aoto Y."/>
            <person name="Tuganbaev T."/>
            <person name="Yaginuma M."/>
            <person name="Ueda M."/>
            <person name="Okahashi N."/>
            <person name="Amafuji K."/>
            <person name="Kiridooshi Y."/>
            <person name="Sugita K."/>
            <person name="Strazar M."/>
            <person name="Skelly A."/>
            <person name="Suda W."/>
            <person name="Hattori M."/>
            <person name="Nakamoto N."/>
            <person name="Caballero S."/>
            <person name="Norman J."/>
            <person name="Olle B."/>
            <person name="Tanoue T."/>
            <person name="Arita M."/>
            <person name="Bucci V."/>
            <person name="Atarashi K."/>
            <person name="Xavier R."/>
            <person name="Honda K."/>
        </authorList>
    </citation>
    <scope>NUCLEOTIDE SEQUENCE [LARGE SCALE GENOMIC DNA]</scope>
    <source>
        <strain evidence="3">f13</strain>
    </source>
</reference>
<keyword evidence="3" id="KW-1185">Reference proteome</keyword>
<sequence length="53" mass="5809">MELRKKYYDLIITDGYNASEAAALTAVPYLITALMGSGILLLAHLLRRKGKNG</sequence>
<keyword evidence="1" id="KW-0812">Transmembrane</keyword>
<proteinExistence type="predicted"/>
<dbReference type="EMBL" id="BAABXL010000001">
    <property type="protein sequence ID" value="GAA6269597.1"/>
    <property type="molecule type" value="Genomic_DNA"/>
</dbReference>
<organism evidence="2 3">
    <name type="scientific">Enterocloster alcoholdehydrogenati</name>
    <dbReference type="NCBI Taxonomy" id="2547410"/>
    <lineage>
        <taxon>Bacteria</taxon>
        <taxon>Bacillati</taxon>
        <taxon>Bacillota</taxon>
        <taxon>Clostridia</taxon>
        <taxon>Lachnospirales</taxon>
        <taxon>Lachnospiraceae</taxon>
        <taxon>Enterocloster</taxon>
    </lineage>
</organism>
<keyword evidence="1" id="KW-1133">Transmembrane helix</keyword>
<dbReference type="Proteomes" id="UP001600894">
    <property type="component" value="Unassembled WGS sequence"/>
</dbReference>
<dbReference type="RefSeq" id="WP_176255945.1">
    <property type="nucleotide sequence ID" value="NZ_BAABXL010000001.1"/>
</dbReference>
<evidence type="ECO:0000313" key="2">
    <source>
        <dbReference type="EMBL" id="GAA6269597.1"/>
    </source>
</evidence>
<name>A0ABQ0B005_9FIRM</name>
<comment type="caution">
    <text evidence="2">The sequence shown here is derived from an EMBL/GenBank/DDBJ whole genome shotgun (WGS) entry which is preliminary data.</text>
</comment>
<accession>A0ABQ0B005</accession>
<protein>
    <submittedName>
        <fullName evidence="2">Uncharacterized protein</fullName>
    </submittedName>
</protein>
<evidence type="ECO:0000256" key="1">
    <source>
        <dbReference type="SAM" id="Phobius"/>
    </source>
</evidence>
<gene>
    <name evidence="2" type="ORF">F130042H8_26570</name>
</gene>
<keyword evidence="1" id="KW-0472">Membrane</keyword>
<evidence type="ECO:0000313" key="3">
    <source>
        <dbReference type="Proteomes" id="UP001600894"/>
    </source>
</evidence>
<feature type="transmembrane region" description="Helical" evidence="1">
    <location>
        <begin position="26"/>
        <end position="46"/>
    </location>
</feature>